<reference evidence="2" key="1">
    <citation type="submission" date="2019-12" db="EMBL/GenBank/DDBJ databases">
        <title>Genome sequencing and annotation of Brassica cretica.</title>
        <authorList>
            <person name="Studholme D.J."/>
            <person name="Sarris P.F."/>
        </authorList>
    </citation>
    <scope>NUCLEOTIDE SEQUENCE</scope>
    <source>
        <strain evidence="2">PFS-001/15</strain>
        <tissue evidence="2">Leaf</tissue>
    </source>
</reference>
<feature type="compositionally biased region" description="Polar residues" evidence="1">
    <location>
        <begin position="31"/>
        <end position="46"/>
    </location>
</feature>
<feature type="region of interest" description="Disordered" evidence="1">
    <location>
        <begin position="23"/>
        <end position="115"/>
    </location>
</feature>
<feature type="region of interest" description="Disordered" evidence="1">
    <location>
        <begin position="269"/>
        <end position="293"/>
    </location>
</feature>
<feature type="compositionally biased region" description="Basic and acidic residues" evidence="1">
    <location>
        <begin position="269"/>
        <end position="287"/>
    </location>
</feature>
<dbReference type="Proteomes" id="UP000712281">
    <property type="component" value="Unassembled WGS sequence"/>
</dbReference>
<protein>
    <submittedName>
        <fullName evidence="2">Uncharacterized protein</fullName>
    </submittedName>
</protein>
<evidence type="ECO:0000313" key="2">
    <source>
        <dbReference type="EMBL" id="KAF2596979.1"/>
    </source>
</evidence>
<comment type="caution">
    <text evidence="2">The sequence shown here is derived from an EMBL/GenBank/DDBJ whole genome shotgun (WGS) entry which is preliminary data.</text>
</comment>
<organism evidence="2 3">
    <name type="scientific">Brassica cretica</name>
    <name type="common">Mustard</name>
    <dbReference type="NCBI Taxonomy" id="69181"/>
    <lineage>
        <taxon>Eukaryota</taxon>
        <taxon>Viridiplantae</taxon>
        <taxon>Streptophyta</taxon>
        <taxon>Embryophyta</taxon>
        <taxon>Tracheophyta</taxon>
        <taxon>Spermatophyta</taxon>
        <taxon>Magnoliopsida</taxon>
        <taxon>eudicotyledons</taxon>
        <taxon>Gunneridae</taxon>
        <taxon>Pentapetalae</taxon>
        <taxon>rosids</taxon>
        <taxon>malvids</taxon>
        <taxon>Brassicales</taxon>
        <taxon>Brassicaceae</taxon>
        <taxon>Brassiceae</taxon>
        <taxon>Brassica</taxon>
    </lineage>
</organism>
<name>A0A8S9KRC6_BRACR</name>
<proteinExistence type="predicted"/>
<dbReference type="EMBL" id="QGKW02000717">
    <property type="protein sequence ID" value="KAF2596979.1"/>
    <property type="molecule type" value="Genomic_DNA"/>
</dbReference>
<evidence type="ECO:0000313" key="3">
    <source>
        <dbReference type="Proteomes" id="UP000712281"/>
    </source>
</evidence>
<gene>
    <name evidence="2" type="ORF">F2Q68_00010078</name>
</gene>
<feature type="compositionally biased region" description="Low complexity" evidence="1">
    <location>
        <begin position="62"/>
        <end position="74"/>
    </location>
</feature>
<evidence type="ECO:0000256" key="1">
    <source>
        <dbReference type="SAM" id="MobiDB-lite"/>
    </source>
</evidence>
<feature type="compositionally biased region" description="Basic and acidic residues" evidence="1">
    <location>
        <begin position="104"/>
        <end position="115"/>
    </location>
</feature>
<sequence>MLSRASIDNTYGVNRILQCREDHDSRGVCSKTPTSAQPCLCQNRSTHNPRHRSTERDRHRSTTSSSHQSTRTSHIPSADAKDGLARLNTLRPQPKPLDNPQEDISPHSDDAAEPMEVDKFPTGRTLRKRKGKVAKHLKREVNEKEMESFQKRVFRILLEKPFEDAYFTHRLSMFFKETRETEEDIRRMFCEARENMKKRITLKKKSDPGEFAVPCTVKGIEFPHALCDTGASKPHASSRRIDDQVLIAACHCGAEYETEYSASIETHTETSIDNAHQKSIDSPKGESVDSSPCDWENDYYNPIMATHTRDTMHTKDYDEDYEEERAT</sequence>
<dbReference type="AlphaFoldDB" id="A0A8S9KRC6"/>
<accession>A0A8S9KRC6</accession>